<evidence type="ECO:0000256" key="7">
    <source>
        <dbReference type="ARBA" id="ARBA00023242"/>
    </source>
</evidence>
<dbReference type="Proteomes" id="UP000828390">
    <property type="component" value="Unassembled WGS sequence"/>
</dbReference>
<feature type="compositionally biased region" description="Low complexity" evidence="10">
    <location>
        <begin position="10"/>
        <end position="19"/>
    </location>
</feature>
<dbReference type="Pfam" id="PF17403">
    <property type="entry name" value="Nrap_D2"/>
    <property type="match status" value="1"/>
</dbReference>
<evidence type="ECO:0000313" key="17">
    <source>
        <dbReference type="EMBL" id="KAH3834360.1"/>
    </source>
</evidence>
<evidence type="ECO:0000256" key="6">
    <source>
        <dbReference type="ARBA" id="ARBA00022884"/>
    </source>
</evidence>
<evidence type="ECO:0000256" key="3">
    <source>
        <dbReference type="ARBA" id="ARBA00006674"/>
    </source>
</evidence>
<dbReference type="SUPFAM" id="SSF81631">
    <property type="entry name" value="PAP/OAS1 substrate-binding domain"/>
    <property type="match status" value="1"/>
</dbReference>
<dbReference type="InterPro" id="IPR035082">
    <property type="entry name" value="Nrap_D1"/>
</dbReference>
<dbReference type="PANTHER" id="PTHR17972:SF0">
    <property type="entry name" value="NUCLEOLAR PROTEIN 6"/>
    <property type="match status" value="1"/>
</dbReference>
<comment type="similarity">
    <text evidence="3 9">Belongs to the NRAP family.</text>
</comment>
<comment type="function">
    <text evidence="8">Part of the small subunit (SSU) processome, first precursor of the small eukaryotic ribosomal subunit. During the assembly of the SSU processome in the nucleolus, many ribosome biogenesis factors, an RNA chaperone and ribosomal proteins associate with the nascent pre-rRNA and work in concert to generate RNA folding, modifications, rearrangements and cleavage as well as targeted degradation of pre-ribosomal RNA by the RNA exosome.</text>
</comment>
<sequence>MSSDEESDIQESSGDESGSFVESSQKELVQPSRTPSRPHKRLLNDDTGPPEGEPMKKVSRPSRSHLYKPPTNEEINELKETENLFHSSLFRMQISEMLSEVKLTEKRKKQIDSAVSFMETTLKAIKSSKKYELQDSKLLAKLGVPVPISMEPPTDKGRFQFLPPSKVVVSGSYGSDVCTRPGVSVDLMLEMPKECFDSMDYLNQRYIRKRAIYLVWVAKTLKKHSEVTDIKFTHHHGNCMRPLLAVTVKIGAHKPVVLHLHAVAHPGVFKLNRFHANKNNVRSSWCLGHSEAKGTEEKESPTPFYNSCILEDIVYQTGDSTLQEKLTVSSPGLKEGIMLLKVWLRQRGLNMGYGSFSNYLMTMYVVHLLEQKKLSTFMSSYQVFRNTLLRLSQSSWTDNGISMCAVHKDVNMPLLSDFHQHFEVVFVDPTGYLNMAYTLDRSVYNRVKHEAVMALSMLDNKHLDSFDKLFIKKMPFNLSFDHMVHISLGQCIDQMVERLDIGLKVVDHGGDRVGACQAAILSLLERSLRQRVTAIQLYCGIPSQWDMTDPVPRPAQDMHLTYGLSLDQEHAFSILDKGPEANTPMAAEFRLFWGDKCELRRFQDGGICEAVLWMADGAISERQQVCDLVIKHTLARHASISGDHVQYIGGQLNSLLHLPVKLSSKEVEEKGTLQYGTGEEQITAVMTVYDSVCKLLRQLPDLPLTINTVQGASACFRFTEVFPPLPCTFRHPEERSLEHGVKRYIPVVNKPCPPYTHLLKVVCTLEGSGKWPDNLDAMRRLKAAFHLQLAQALRTTFSLPTRVGVGHVDIVKDHYVFRLVLCYTREISQLRSLRTTDGKLVKRDTEEALVLERETIALPRLTSTLHGLQQQHSCFCATARLAKRWVSSHMLADYIHPVAVELIVAHLFLSPAPYSIPRSGLVGFQRFLDFLSSFDWKTSPLLINLNSEFTDADLIEIPTKFSKERPTLPLMFISTPLDKYSQHWTKHEPSPAVLTRLVLLAAKSAQLLQHSLLHGDTQEVKVVFRPSLTVFDVLIYLNENQLPRKQEGLSTSVETISYGKSVDKERFPVTEFDPARLFLQDLKDSFSDVCLFFHDQHGGDVIGLIWKPNVFTPKEFKVSHVNHTKLDLGTSSQTTEQLMVTLNVDAVIEDIKVLGKGIVRSIELNKKPA</sequence>
<evidence type="ECO:0000256" key="1">
    <source>
        <dbReference type="ARBA" id="ARBA00004286"/>
    </source>
</evidence>
<evidence type="ECO:0000256" key="4">
    <source>
        <dbReference type="ARBA" id="ARBA00016437"/>
    </source>
</evidence>
<keyword evidence="5" id="KW-0158">Chromosome</keyword>
<dbReference type="FunFam" id="1.10.1410.10:FF:000006">
    <property type="entry name" value="Nucleolar protein 6"/>
    <property type="match status" value="1"/>
</dbReference>
<dbReference type="InterPro" id="IPR035368">
    <property type="entry name" value="Nrap_D3"/>
</dbReference>
<feature type="compositionally biased region" description="Polar residues" evidence="10">
    <location>
        <begin position="20"/>
        <end position="35"/>
    </location>
</feature>
<feature type="region of interest" description="Disordered" evidence="10">
    <location>
        <begin position="1"/>
        <end position="74"/>
    </location>
</feature>
<accession>A0A9D4QL63</accession>
<evidence type="ECO:0000259" key="16">
    <source>
        <dbReference type="Pfam" id="PF17407"/>
    </source>
</evidence>
<dbReference type="GO" id="GO:0003723">
    <property type="term" value="F:RNA binding"/>
    <property type="evidence" value="ECO:0007669"/>
    <property type="project" value="UniProtKB-KW"/>
</dbReference>
<feature type="domain" description="Nrap protein" evidence="14">
    <location>
        <begin position="670"/>
        <end position="870"/>
    </location>
</feature>
<name>A0A9D4QL63_DREPO</name>
<feature type="domain" description="Nrap protein" evidence="13">
    <location>
        <begin position="478"/>
        <end position="638"/>
    </location>
</feature>
<evidence type="ECO:0000256" key="10">
    <source>
        <dbReference type="SAM" id="MobiDB-lite"/>
    </source>
</evidence>
<gene>
    <name evidence="17" type="ORF">DPMN_107682</name>
</gene>
<dbReference type="InterPro" id="IPR035371">
    <property type="entry name" value="Nrap_D6"/>
</dbReference>
<evidence type="ECO:0000256" key="8">
    <source>
        <dbReference type="ARBA" id="ARBA00035000"/>
    </source>
</evidence>
<proteinExistence type="inferred from homology"/>
<dbReference type="EMBL" id="JAIWYP010000004">
    <property type="protein sequence ID" value="KAH3834360.1"/>
    <property type="molecule type" value="Genomic_DNA"/>
</dbReference>
<dbReference type="AlphaFoldDB" id="A0A9D4QL63"/>
<reference evidence="17" key="1">
    <citation type="journal article" date="2019" name="bioRxiv">
        <title>The Genome of the Zebra Mussel, Dreissena polymorpha: A Resource for Invasive Species Research.</title>
        <authorList>
            <person name="McCartney M.A."/>
            <person name="Auch B."/>
            <person name="Kono T."/>
            <person name="Mallez S."/>
            <person name="Zhang Y."/>
            <person name="Obille A."/>
            <person name="Becker A."/>
            <person name="Abrahante J.E."/>
            <person name="Garbe J."/>
            <person name="Badalamenti J.P."/>
            <person name="Herman A."/>
            <person name="Mangelson H."/>
            <person name="Liachko I."/>
            <person name="Sullivan S."/>
            <person name="Sone E.D."/>
            <person name="Koren S."/>
            <person name="Silverstein K.A.T."/>
            <person name="Beckman K.B."/>
            <person name="Gohl D.M."/>
        </authorList>
    </citation>
    <scope>NUCLEOTIDE SEQUENCE</scope>
    <source>
        <strain evidence="17">Duluth1</strain>
        <tissue evidence="17">Whole animal</tissue>
    </source>
</reference>
<evidence type="ECO:0000259" key="15">
    <source>
        <dbReference type="Pfam" id="PF17406"/>
    </source>
</evidence>
<comment type="subcellular location">
    <subcellularLocation>
        <location evidence="1">Chromosome</location>
    </subcellularLocation>
    <subcellularLocation>
        <location evidence="2 9">Nucleus</location>
        <location evidence="2 9">Nucleolus</location>
    </subcellularLocation>
</comment>
<comment type="caution">
    <text evidence="17">The sequence shown here is derived from an EMBL/GenBank/DDBJ whole genome shotgun (WGS) entry which is preliminary data.</text>
</comment>
<dbReference type="InterPro" id="IPR035367">
    <property type="entry name" value="Nrap_D2"/>
</dbReference>
<dbReference type="GO" id="GO:0006409">
    <property type="term" value="P:tRNA export from nucleus"/>
    <property type="evidence" value="ECO:0007669"/>
    <property type="project" value="TreeGrafter"/>
</dbReference>
<dbReference type="Gene3D" id="3.30.70.3030">
    <property type="match status" value="1"/>
</dbReference>
<evidence type="ECO:0000256" key="9">
    <source>
        <dbReference type="RuleBase" id="RU364032"/>
    </source>
</evidence>
<feature type="domain" description="Nrap protein" evidence="11">
    <location>
        <begin position="185"/>
        <end position="322"/>
    </location>
</feature>
<reference evidence="17" key="2">
    <citation type="submission" date="2020-11" db="EMBL/GenBank/DDBJ databases">
        <authorList>
            <person name="McCartney M.A."/>
            <person name="Auch B."/>
            <person name="Kono T."/>
            <person name="Mallez S."/>
            <person name="Becker A."/>
            <person name="Gohl D.M."/>
            <person name="Silverstein K.A.T."/>
            <person name="Koren S."/>
            <person name="Bechman K.B."/>
            <person name="Herman A."/>
            <person name="Abrahante J.E."/>
            <person name="Garbe J."/>
        </authorList>
    </citation>
    <scope>NUCLEOTIDE SEQUENCE</scope>
    <source>
        <strain evidence="17">Duluth1</strain>
        <tissue evidence="17">Whole animal</tissue>
    </source>
</reference>
<dbReference type="Pfam" id="PF03813">
    <property type="entry name" value="Nrap"/>
    <property type="match status" value="1"/>
</dbReference>
<dbReference type="GO" id="GO:0006364">
    <property type="term" value="P:rRNA processing"/>
    <property type="evidence" value="ECO:0007669"/>
    <property type="project" value="TreeGrafter"/>
</dbReference>
<evidence type="ECO:0000259" key="12">
    <source>
        <dbReference type="Pfam" id="PF17403"/>
    </source>
</evidence>
<keyword evidence="6 9" id="KW-0694">RNA-binding</keyword>
<feature type="domain" description="Nrap protein" evidence="16">
    <location>
        <begin position="1029"/>
        <end position="1162"/>
    </location>
</feature>
<evidence type="ECO:0000259" key="13">
    <source>
        <dbReference type="Pfam" id="PF17404"/>
    </source>
</evidence>
<evidence type="ECO:0000313" key="18">
    <source>
        <dbReference type="Proteomes" id="UP000828390"/>
    </source>
</evidence>
<evidence type="ECO:0000256" key="5">
    <source>
        <dbReference type="ARBA" id="ARBA00022454"/>
    </source>
</evidence>
<feature type="compositionally biased region" description="Basic residues" evidence="10">
    <location>
        <begin position="57"/>
        <end position="66"/>
    </location>
</feature>
<evidence type="ECO:0000256" key="2">
    <source>
        <dbReference type="ARBA" id="ARBA00004604"/>
    </source>
</evidence>
<dbReference type="GO" id="GO:0005694">
    <property type="term" value="C:chromosome"/>
    <property type="evidence" value="ECO:0007669"/>
    <property type="project" value="UniProtKB-SubCell"/>
</dbReference>
<keyword evidence="7 9" id="KW-0539">Nucleus</keyword>
<dbReference type="Pfam" id="PF17406">
    <property type="entry name" value="Nrap_D5"/>
    <property type="match status" value="1"/>
</dbReference>
<evidence type="ECO:0000259" key="14">
    <source>
        <dbReference type="Pfam" id="PF17405"/>
    </source>
</evidence>
<organism evidence="17 18">
    <name type="scientific">Dreissena polymorpha</name>
    <name type="common">Zebra mussel</name>
    <name type="synonym">Mytilus polymorpha</name>
    <dbReference type="NCBI Taxonomy" id="45954"/>
    <lineage>
        <taxon>Eukaryota</taxon>
        <taxon>Metazoa</taxon>
        <taxon>Spiralia</taxon>
        <taxon>Lophotrochozoa</taxon>
        <taxon>Mollusca</taxon>
        <taxon>Bivalvia</taxon>
        <taxon>Autobranchia</taxon>
        <taxon>Heteroconchia</taxon>
        <taxon>Euheterodonta</taxon>
        <taxon>Imparidentia</taxon>
        <taxon>Neoheterodontei</taxon>
        <taxon>Myida</taxon>
        <taxon>Dreissenoidea</taxon>
        <taxon>Dreissenidae</taxon>
        <taxon>Dreissena</taxon>
    </lineage>
</organism>
<dbReference type="Pfam" id="PF17405">
    <property type="entry name" value="Nrap_D4"/>
    <property type="match status" value="1"/>
</dbReference>
<dbReference type="OrthoDB" id="10251401at2759"/>
<dbReference type="Pfam" id="PF17407">
    <property type="entry name" value="Nrap_D6"/>
    <property type="match status" value="1"/>
</dbReference>
<dbReference type="GO" id="GO:0032040">
    <property type="term" value="C:small-subunit processome"/>
    <property type="evidence" value="ECO:0007669"/>
    <property type="project" value="TreeGrafter"/>
</dbReference>
<dbReference type="InterPro" id="IPR035370">
    <property type="entry name" value="Nrap_D5"/>
</dbReference>
<dbReference type="InterPro" id="IPR005554">
    <property type="entry name" value="NOL6/Upt22"/>
</dbReference>
<dbReference type="GO" id="GO:0034456">
    <property type="term" value="C:UTP-C complex"/>
    <property type="evidence" value="ECO:0007669"/>
    <property type="project" value="TreeGrafter"/>
</dbReference>
<dbReference type="GO" id="GO:0032545">
    <property type="term" value="C:CURI complex"/>
    <property type="evidence" value="ECO:0007669"/>
    <property type="project" value="TreeGrafter"/>
</dbReference>
<evidence type="ECO:0000259" key="11">
    <source>
        <dbReference type="Pfam" id="PF03813"/>
    </source>
</evidence>
<keyword evidence="18" id="KW-1185">Reference proteome</keyword>
<dbReference type="Gene3D" id="1.10.1410.10">
    <property type="match status" value="2"/>
</dbReference>
<protein>
    <recommendedName>
        <fullName evidence="4 9">Nucleolar protein 6</fullName>
    </recommendedName>
</protein>
<dbReference type="InterPro" id="IPR035369">
    <property type="entry name" value="Nrap_D4"/>
</dbReference>
<feature type="domain" description="Nrap protein" evidence="15">
    <location>
        <begin position="872"/>
        <end position="1026"/>
    </location>
</feature>
<dbReference type="Pfam" id="PF17404">
    <property type="entry name" value="Nrap_D3"/>
    <property type="match status" value="1"/>
</dbReference>
<dbReference type="FunFam" id="1.10.1410.10:FF:000005">
    <property type="entry name" value="Nucleolar protein 6"/>
    <property type="match status" value="1"/>
</dbReference>
<dbReference type="PANTHER" id="PTHR17972">
    <property type="entry name" value="NUCLEOLAR RNA-ASSOCIATED PROTEIN"/>
    <property type="match status" value="1"/>
</dbReference>
<feature type="domain" description="Nrap protein" evidence="12">
    <location>
        <begin position="333"/>
        <end position="473"/>
    </location>
</feature>